<comment type="caution">
    <text evidence="1">The sequence shown here is derived from an EMBL/GenBank/DDBJ whole genome shotgun (WGS) entry which is preliminary data.</text>
</comment>
<dbReference type="EMBL" id="VDUZ01000017">
    <property type="protein sequence ID" value="TXL74657.1"/>
    <property type="molecule type" value="Genomic_DNA"/>
</dbReference>
<protein>
    <recommendedName>
        <fullName evidence="3">Alpha/beta hydrolase</fullName>
    </recommendedName>
</protein>
<dbReference type="Gene3D" id="3.40.50.1820">
    <property type="entry name" value="alpha/beta hydrolase"/>
    <property type="match status" value="1"/>
</dbReference>
<dbReference type="SUPFAM" id="SSF53474">
    <property type="entry name" value="alpha/beta-Hydrolases"/>
    <property type="match status" value="1"/>
</dbReference>
<accession>A0A5C8PL32</accession>
<gene>
    <name evidence="1" type="ORF">FHP25_16415</name>
</gene>
<keyword evidence="2" id="KW-1185">Reference proteome</keyword>
<dbReference type="InterPro" id="IPR029058">
    <property type="entry name" value="AB_hydrolase_fold"/>
</dbReference>
<name>A0A5C8PL32_9HYPH</name>
<dbReference type="Proteomes" id="UP000321638">
    <property type="component" value="Unassembled WGS sequence"/>
</dbReference>
<organism evidence="1 2">
    <name type="scientific">Vineibacter terrae</name>
    <dbReference type="NCBI Taxonomy" id="2586908"/>
    <lineage>
        <taxon>Bacteria</taxon>
        <taxon>Pseudomonadati</taxon>
        <taxon>Pseudomonadota</taxon>
        <taxon>Alphaproteobacteria</taxon>
        <taxon>Hyphomicrobiales</taxon>
        <taxon>Vineibacter</taxon>
    </lineage>
</organism>
<proteinExistence type="predicted"/>
<evidence type="ECO:0008006" key="3">
    <source>
        <dbReference type="Google" id="ProtNLM"/>
    </source>
</evidence>
<reference evidence="1 2" key="1">
    <citation type="submission" date="2019-06" db="EMBL/GenBank/DDBJ databases">
        <title>New taxonomy in bacterial strain CC-CFT640, isolated from vineyard.</title>
        <authorList>
            <person name="Lin S.-Y."/>
            <person name="Tsai C.-F."/>
            <person name="Young C.-C."/>
        </authorList>
    </citation>
    <scope>NUCLEOTIDE SEQUENCE [LARGE SCALE GENOMIC DNA]</scope>
    <source>
        <strain evidence="1 2">CC-CFT640</strain>
    </source>
</reference>
<dbReference type="RefSeq" id="WP_147848030.1">
    <property type="nucleotide sequence ID" value="NZ_VDUZ01000017.1"/>
</dbReference>
<evidence type="ECO:0000313" key="2">
    <source>
        <dbReference type="Proteomes" id="UP000321638"/>
    </source>
</evidence>
<dbReference type="AlphaFoldDB" id="A0A5C8PL32"/>
<evidence type="ECO:0000313" key="1">
    <source>
        <dbReference type="EMBL" id="TXL74657.1"/>
    </source>
</evidence>
<dbReference type="OrthoDB" id="6147935at2"/>
<sequence>MKRWKAMLAAAAVALVAVAVVGHPVRWTEAALLTFDIAAGGAPTPWQDVTPAPTRTTVRWAVDGRAVGADLYTPGGRARAALVLVPGAAALGREDKHLVAFAQSLARAGFATLVPELPAVRRLALSRADADVLADALRALHRQGLAAVLGVVAISYGVGPAVIATLEPDVNGTVGFIVGIGGYHNTDEVIRYITTGTYRRIGDGRLHRRAPNPYARWTFMLANAERLPDPADAVLLREAAQRKLADPAAPTADLRAGMTADAQAVLDLMENEVPDKVPALLAALPDPIRTNIDALNLALYDLGALKARLILVHGRSDPTIPFTESEALAAAAPKGATSLYLIDGIGHVEFNAVSIANAWSIWSAVDRVLAQRR</sequence>